<dbReference type="SUPFAM" id="SSF56219">
    <property type="entry name" value="DNase I-like"/>
    <property type="match status" value="1"/>
</dbReference>
<protein>
    <recommendedName>
        <fullName evidence="3">Reverse transcriptase</fullName>
    </recommendedName>
</protein>
<evidence type="ECO:0000313" key="2">
    <source>
        <dbReference type="Proteomes" id="UP001324115"/>
    </source>
</evidence>
<dbReference type="PANTHER" id="PTHR33710:SF64">
    <property type="entry name" value="ENDONUCLEASE_EXONUCLEASE_PHOSPHATASE DOMAIN-CONTAINING PROTEIN"/>
    <property type="match status" value="1"/>
</dbReference>
<dbReference type="AlphaFoldDB" id="A0AAN7EDZ2"/>
<dbReference type="InterPro" id="IPR036691">
    <property type="entry name" value="Endo/exonu/phosph_ase_sf"/>
</dbReference>
<evidence type="ECO:0008006" key="3">
    <source>
        <dbReference type="Google" id="ProtNLM"/>
    </source>
</evidence>
<dbReference type="EMBL" id="JAXUIC010000010">
    <property type="protein sequence ID" value="KAK4568021.1"/>
    <property type="molecule type" value="Genomic_DNA"/>
</dbReference>
<sequence>MWDTWVVNKVEEAVGRFSVSCRFTSVSDQFFWAFAGVYGPNSLRDRQFLWEELFGLYSWWNVPWCVGGDFNVVRFPFERYGSTSFIAAMKKFSNFISEQGLIDIPLQGGSFTWSNSREVALKARPDKFLFSAYWEDMFPYVSQQHLSRLLSDHFPIVLEGGSFQRGRMLFRFENMWLKDECFVERVRSWWEFYNILRAPSFVLANKLKLLKNDLKKWNVEVFGNVEDRVRKLWKELSDLEMIENS</sequence>
<evidence type="ECO:0000313" key="1">
    <source>
        <dbReference type="EMBL" id="KAK4568021.1"/>
    </source>
</evidence>
<dbReference type="Proteomes" id="UP001324115">
    <property type="component" value="Unassembled WGS sequence"/>
</dbReference>
<keyword evidence="2" id="KW-1185">Reference proteome</keyword>
<dbReference type="PANTHER" id="PTHR33710">
    <property type="entry name" value="BNAC02G09200D PROTEIN"/>
    <property type="match status" value="1"/>
</dbReference>
<accession>A0AAN7EDZ2</accession>
<reference evidence="1 2" key="1">
    <citation type="journal article" date="2023" name="G3 (Bethesda)">
        <title>A haplotype-resolved chromosome-scale genome for Quercus rubra L. provides insights into the genetics of adaptive traits for red oak species.</title>
        <authorList>
            <person name="Kapoor B."/>
            <person name="Jenkins J."/>
            <person name="Schmutz J."/>
            <person name="Zhebentyayeva T."/>
            <person name="Kuelheim C."/>
            <person name="Coggeshall M."/>
            <person name="Heim C."/>
            <person name="Lasky J.R."/>
            <person name="Leites L."/>
            <person name="Islam-Faridi N."/>
            <person name="Romero-Severson J."/>
            <person name="DeLeo V.L."/>
            <person name="Lucas S.M."/>
            <person name="Lazic D."/>
            <person name="Gailing O."/>
            <person name="Carlson J."/>
            <person name="Staton M."/>
        </authorList>
    </citation>
    <scope>NUCLEOTIDE SEQUENCE [LARGE SCALE GENOMIC DNA]</scope>
    <source>
        <strain evidence="1">Pseudo-F2</strain>
    </source>
</reference>
<proteinExistence type="predicted"/>
<organism evidence="1 2">
    <name type="scientific">Quercus rubra</name>
    <name type="common">Northern red oak</name>
    <name type="synonym">Quercus borealis</name>
    <dbReference type="NCBI Taxonomy" id="3512"/>
    <lineage>
        <taxon>Eukaryota</taxon>
        <taxon>Viridiplantae</taxon>
        <taxon>Streptophyta</taxon>
        <taxon>Embryophyta</taxon>
        <taxon>Tracheophyta</taxon>
        <taxon>Spermatophyta</taxon>
        <taxon>Magnoliopsida</taxon>
        <taxon>eudicotyledons</taxon>
        <taxon>Gunneridae</taxon>
        <taxon>Pentapetalae</taxon>
        <taxon>rosids</taxon>
        <taxon>fabids</taxon>
        <taxon>Fagales</taxon>
        <taxon>Fagaceae</taxon>
        <taxon>Quercus</taxon>
    </lineage>
</organism>
<gene>
    <name evidence="1" type="ORF">RGQ29_003685</name>
</gene>
<dbReference type="Gene3D" id="3.60.10.10">
    <property type="entry name" value="Endonuclease/exonuclease/phosphatase"/>
    <property type="match status" value="1"/>
</dbReference>
<comment type="caution">
    <text evidence="1">The sequence shown here is derived from an EMBL/GenBank/DDBJ whole genome shotgun (WGS) entry which is preliminary data.</text>
</comment>
<name>A0AAN7EDZ2_QUERU</name>